<proteinExistence type="predicted"/>
<sequence>DLNNTNLNKKTGGGGGSYSAPGGPGNIKSHNQRMSSITNAHVDQSPNKAKPSGMVHSEQLVKNQLPQGADPEKREVGIETYGMEGSFCNREKIKKVIVPSQRLAAPLLLLPCPPSH</sequence>
<accession>A0ABD0N747</accession>
<feature type="compositionally biased region" description="Low complexity" evidence="1">
    <location>
        <begin position="1"/>
        <end position="10"/>
    </location>
</feature>
<gene>
    <name evidence="2" type="ORF">M9458_048012</name>
</gene>
<evidence type="ECO:0000313" key="3">
    <source>
        <dbReference type="Proteomes" id="UP001529510"/>
    </source>
</evidence>
<evidence type="ECO:0000256" key="1">
    <source>
        <dbReference type="SAM" id="MobiDB-lite"/>
    </source>
</evidence>
<keyword evidence="3" id="KW-1185">Reference proteome</keyword>
<organism evidence="2 3">
    <name type="scientific">Cirrhinus mrigala</name>
    <name type="common">Mrigala</name>
    <dbReference type="NCBI Taxonomy" id="683832"/>
    <lineage>
        <taxon>Eukaryota</taxon>
        <taxon>Metazoa</taxon>
        <taxon>Chordata</taxon>
        <taxon>Craniata</taxon>
        <taxon>Vertebrata</taxon>
        <taxon>Euteleostomi</taxon>
        <taxon>Actinopterygii</taxon>
        <taxon>Neopterygii</taxon>
        <taxon>Teleostei</taxon>
        <taxon>Ostariophysi</taxon>
        <taxon>Cypriniformes</taxon>
        <taxon>Cyprinidae</taxon>
        <taxon>Labeoninae</taxon>
        <taxon>Labeonini</taxon>
        <taxon>Cirrhinus</taxon>
    </lineage>
</organism>
<comment type="caution">
    <text evidence="2">The sequence shown here is derived from an EMBL/GenBank/DDBJ whole genome shotgun (WGS) entry which is preliminary data.</text>
</comment>
<feature type="non-terminal residue" evidence="2">
    <location>
        <position position="1"/>
    </location>
</feature>
<dbReference type="AlphaFoldDB" id="A0ABD0N747"/>
<feature type="compositionally biased region" description="Gly residues" evidence="1">
    <location>
        <begin position="11"/>
        <end position="25"/>
    </location>
</feature>
<evidence type="ECO:0000313" key="2">
    <source>
        <dbReference type="EMBL" id="KAL0156766.1"/>
    </source>
</evidence>
<feature type="region of interest" description="Disordered" evidence="1">
    <location>
        <begin position="1"/>
        <end position="74"/>
    </location>
</feature>
<name>A0ABD0N747_CIRMR</name>
<dbReference type="EMBL" id="JAMKFB020000024">
    <property type="protein sequence ID" value="KAL0156766.1"/>
    <property type="molecule type" value="Genomic_DNA"/>
</dbReference>
<feature type="compositionally biased region" description="Polar residues" evidence="1">
    <location>
        <begin position="28"/>
        <end position="47"/>
    </location>
</feature>
<reference evidence="2 3" key="1">
    <citation type="submission" date="2024-05" db="EMBL/GenBank/DDBJ databases">
        <title>Genome sequencing and assembly of Indian major carp, Cirrhinus mrigala (Hamilton, 1822).</title>
        <authorList>
            <person name="Mohindra V."/>
            <person name="Chowdhury L.M."/>
            <person name="Lal K."/>
            <person name="Jena J.K."/>
        </authorList>
    </citation>
    <scope>NUCLEOTIDE SEQUENCE [LARGE SCALE GENOMIC DNA]</scope>
    <source>
        <strain evidence="2">CM1030</strain>
        <tissue evidence="2">Blood</tissue>
    </source>
</reference>
<protein>
    <submittedName>
        <fullName evidence="2">Uncharacterized protein</fullName>
    </submittedName>
</protein>
<dbReference type="Proteomes" id="UP001529510">
    <property type="component" value="Unassembled WGS sequence"/>
</dbReference>